<dbReference type="PANTHER" id="PTHR10434:SF11">
    <property type="entry name" value="1-ACYL-SN-GLYCEROL-3-PHOSPHATE ACYLTRANSFERASE"/>
    <property type="match status" value="1"/>
</dbReference>
<reference evidence="4 5" key="1">
    <citation type="journal article" date="2016" name="Nat. Commun.">
        <title>Thousands of microbial genomes shed light on interconnected biogeochemical processes in an aquifer system.</title>
        <authorList>
            <person name="Anantharaman K."/>
            <person name="Brown C.T."/>
            <person name="Hug L.A."/>
            <person name="Sharon I."/>
            <person name="Castelle C.J."/>
            <person name="Probst A.J."/>
            <person name="Thomas B.C."/>
            <person name="Singh A."/>
            <person name="Wilkins M.J."/>
            <person name="Karaoz U."/>
            <person name="Brodie E.L."/>
            <person name="Williams K.H."/>
            <person name="Hubbard S.S."/>
            <person name="Banfield J.F."/>
        </authorList>
    </citation>
    <scope>NUCLEOTIDE SEQUENCE [LARGE SCALE GENOMIC DNA]</scope>
</reference>
<dbReference type="SUPFAM" id="SSF69593">
    <property type="entry name" value="Glycerol-3-phosphate (1)-acyltransferase"/>
    <property type="match status" value="1"/>
</dbReference>
<comment type="caution">
    <text evidence="4">The sequence shown here is derived from an EMBL/GenBank/DDBJ whole genome shotgun (WGS) entry which is preliminary data.</text>
</comment>
<dbReference type="Proteomes" id="UP000177725">
    <property type="component" value="Unassembled WGS sequence"/>
</dbReference>
<dbReference type="InterPro" id="IPR002123">
    <property type="entry name" value="Plipid/glycerol_acylTrfase"/>
</dbReference>
<keyword evidence="1" id="KW-0808">Transferase</keyword>
<evidence type="ECO:0000256" key="2">
    <source>
        <dbReference type="ARBA" id="ARBA00023315"/>
    </source>
</evidence>
<feature type="domain" description="Phospholipid/glycerol acyltransferase" evidence="3">
    <location>
        <begin position="46"/>
        <end position="164"/>
    </location>
</feature>
<evidence type="ECO:0000256" key="1">
    <source>
        <dbReference type="ARBA" id="ARBA00022679"/>
    </source>
</evidence>
<dbReference type="CDD" id="cd07989">
    <property type="entry name" value="LPLAT_AGPAT-like"/>
    <property type="match status" value="1"/>
</dbReference>
<dbReference type="GO" id="GO:0006654">
    <property type="term" value="P:phosphatidic acid biosynthetic process"/>
    <property type="evidence" value="ECO:0007669"/>
    <property type="project" value="TreeGrafter"/>
</dbReference>
<dbReference type="AlphaFoldDB" id="A0A1G2F5X5"/>
<dbReference type="SMART" id="SM00563">
    <property type="entry name" value="PlsC"/>
    <property type="match status" value="1"/>
</dbReference>
<dbReference type="EMBL" id="MHMV01000045">
    <property type="protein sequence ID" value="OGZ33439.1"/>
    <property type="molecule type" value="Genomic_DNA"/>
</dbReference>
<gene>
    <name evidence="4" type="ORF">A2174_01245</name>
</gene>
<evidence type="ECO:0000259" key="3">
    <source>
        <dbReference type="SMART" id="SM00563"/>
    </source>
</evidence>
<sequence length="220" mass="25482">MAEAIDPKILTLNQKFGWIILRPFLKFFTRYSFCVDCDIRDLKRPFIITSNHTSHIDSPLFGTVLPFGCGVYPVYFIAIDRFWTTMSFRGKFLRLFGAFRAYKKEGLDKSLAIPQKILKDGYSLLFFPQSHRRPYFDVNEGRQGAAILALKTKIPILPVAICGISNFSWKDFFGRKYRIKVKIGQPYFLHEKLSSQNAAEDVQEGTKIIMLEIKKLLESY</sequence>
<evidence type="ECO:0000313" key="5">
    <source>
        <dbReference type="Proteomes" id="UP000177725"/>
    </source>
</evidence>
<accession>A0A1G2F5X5</accession>
<evidence type="ECO:0000313" key="4">
    <source>
        <dbReference type="EMBL" id="OGZ33439.1"/>
    </source>
</evidence>
<keyword evidence="2" id="KW-0012">Acyltransferase</keyword>
<dbReference type="Pfam" id="PF01553">
    <property type="entry name" value="Acyltransferase"/>
    <property type="match status" value="1"/>
</dbReference>
<protein>
    <recommendedName>
        <fullName evidence="3">Phospholipid/glycerol acyltransferase domain-containing protein</fullName>
    </recommendedName>
</protein>
<dbReference type="PANTHER" id="PTHR10434">
    <property type="entry name" value="1-ACYL-SN-GLYCEROL-3-PHOSPHATE ACYLTRANSFERASE"/>
    <property type="match status" value="1"/>
</dbReference>
<proteinExistence type="predicted"/>
<organism evidence="4 5">
    <name type="scientific">Candidatus Portnoybacteria bacterium RBG_13_41_18</name>
    <dbReference type="NCBI Taxonomy" id="1801991"/>
    <lineage>
        <taxon>Bacteria</taxon>
        <taxon>Candidatus Portnoyibacteriota</taxon>
    </lineage>
</organism>
<dbReference type="GO" id="GO:0003841">
    <property type="term" value="F:1-acylglycerol-3-phosphate O-acyltransferase activity"/>
    <property type="evidence" value="ECO:0007669"/>
    <property type="project" value="TreeGrafter"/>
</dbReference>
<name>A0A1G2F5X5_9BACT</name>